<comment type="caution">
    <text evidence="8">Lacks conserved residue(s) required for the propagation of feature annotation.</text>
</comment>
<dbReference type="InterPro" id="IPR035587">
    <property type="entry name" value="DUS-like_FMN-bd"/>
</dbReference>
<feature type="site" description="Interacts with tRNA" evidence="8">
    <location>
        <position position="193"/>
    </location>
</feature>
<keyword evidence="12" id="KW-1185">Reference proteome</keyword>
<feature type="binding site" evidence="8">
    <location>
        <begin position="24"/>
        <end position="26"/>
    </location>
    <ligand>
        <name>FMN</name>
        <dbReference type="ChEBI" id="CHEBI:58210"/>
    </ligand>
</feature>
<accession>A0ABV9T9L2</accession>
<comment type="function">
    <text evidence="8">Catalyzes the synthesis of 5,6-dihydrouridine (D), a modified base found in the D-loop of most tRNAs, via the reduction of the C5-C6 double bond in target uridines. Specifically modifies U20 and U20a in tRNAs.</text>
</comment>
<comment type="similarity">
    <text evidence="9">Belongs to the dus family.</text>
</comment>
<evidence type="ECO:0000256" key="3">
    <source>
        <dbReference type="ARBA" id="ARBA00022643"/>
    </source>
</evidence>
<dbReference type="PANTHER" id="PTHR42907:SF1">
    <property type="entry name" value="FMN-LINKED OXIDOREDUCTASES SUPERFAMILY PROTEIN"/>
    <property type="match status" value="1"/>
</dbReference>
<organism evidence="11 12">
    <name type="scientific">Pseudofrancisella aestuarii</name>
    <dbReference type="NCBI Taxonomy" id="2670347"/>
    <lineage>
        <taxon>Bacteria</taxon>
        <taxon>Pseudomonadati</taxon>
        <taxon>Pseudomonadota</taxon>
        <taxon>Gammaproteobacteria</taxon>
        <taxon>Thiotrichales</taxon>
        <taxon>Francisellaceae</taxon>
        <taxon>Pseudofrancisella</taxon>
    </lineage>
</organism>
<evidence type="ECO:0000256" key="9">
    <source>
        <dbReference type="PIRNR" id="PIRNR006621"/>
    </source>
</evidence>
<evidence type="ECO:0000256" key="8">
    <source>
        <dbReference type="HAMAP-Rule" id="MF_02041"/>
    </source>
</evidence>
<keyword evidence="1 8" id="KW-0820">tRNA-binding</keyword>
<dbReference type="PANTHER" id="PTHR42907">
    <property type="entry name" value="FMN-LINKED OXIDOREDUCTASES SUPERFAMILY PROTEIN"/>
    <property type="match status" value="1"/>
</dbReference>
<name>A0ABV9T9L2_9GAMM</name>
<dbReference type="NCBIfam" id="TIGR00742">
    <property type="entry name" value="yjbN"/>
    <property type="match status" value="1"/>
</dbReference>
<comment type="catalytic activity">
    <reaction evidence="8">
        <text>5,6-dihydrouridine(20a) in tRNA + NADP(+) = uridine(20a) in tRNA + NADPH + H(+)</text>
        <dbReference type="Rhea" id="RHEA:53344"/>
        <dbReference type="Rhea" id="RHEA-COMP:13535"/>
        <dbReference type="Rhea" id="RHEA-COMP:13536"/>
        <dbReference type="ChEBI" id="CHEBI:15378"/>
        <dbReference type="ChEBI" id="CHEBI:57783"/>
        <dbReference type="ChEBI" id="CHEBI:58349"/>
        <dbReference type="ChEBI" id="CHEBI:65315"/>
        <dbReference type="ChEBI" id="CHEBI:74443"/>
    </reaction>
</comment>
<comment type="caution">
    <text evidence="11">The sequence shown here is derived from an EMBL/GenBank/DDBJ whole genome shotgun (WGS) entry which is preliminary data.</text>
</comment>
<comment type="catalytic activity">
    <reaction evidence="8">
        <text>5,6-dihydrouridine(20) in tRNA + NADP(+) = uridine(20) in tRNA + NADPH + H(+)</text>
        <dbReference type="Rhea" id="RHEA:53336"/>
        <dbReference type="Rhea" id="RHEA-COMP:13533"/>
        <dbReference type="Rhea" id="RHEA-COMP:13534"/>
        <dbReference type="ChEBI" id="CHEBI:15378"/>
        <dbReference type="ChEBI" id="CHEBI:57783"/>
        <dbReference type="ChEBI" id="CHEBI:58349"/>
        <dbReference type="ChEBI" id="CHEBI:65315"/>
        <dbReference type="ChEBI" id="CHEBI:74443"/>
        <dbReference type="EC" id="1.3.1.91"/>
    </reaction>
</comment>
<feature type="binding site" evidence="8">
    <location>
        <position position="146"/>
    </location>
    <ligand>
        <name>FMN</name>
        <dbReference type="ChEBI" id="CHEBI:58210"/>
    </ligand>
</feature>
<dbReference type="InterPro" id="IPR013785">
    <property type="entry name" value="Aldolase_TIM"/>
</dbReference>
<comment type="cofactor">
    <cofactor evidence="8 9">
        <name>FMN</name>
        <dbReference type="ChEBI" id="CHEBI:58210"/>
    </cofactor>
</comment>
<gene>
    <name evidence="8 11" type="primary">dusA</name>
    <name evidence="11" type="ORF">ACFPDQ_01770</name>
</gene>
<keyword evidence="3 8" id="KW-0288">FMN</keyword>
<protein>
    <recommendedName>
        <fullName evidence="8">tRNA-dihydrouridine(20/20a) synthase</fullName>
        <ecNumber evidence="8">1.3.1.91</ecNumber>
    </recommendedName>
    <alternativeName>
        <fullName evidence="8">U20-specific dihydrouridine synthase</fullName>
        <shortName evidence="8">U20-specific Dus</shortName>
    </alternativeName>
    <alternativeName>
        <fullName evidence="8">tRNA-dihydrouridine synthase A</fullName>
    </alternativeName>
</protein>
<reference evidence="12" key="1">
    <citation type="journal article" date="2019" name="Int. J. Syst. Evol. Microbiol.">
        <title>The Global Catalogue of Microorganisms (GCM) 10K type strain sequencing project: providing services to taxonomists for standard genome sequencing and annotation.</title>
        <authorList>
            <consortium name="The Broad Institute Genomics Platform"/>
            <consortium name="The Broad Institute Genome Sequencing Center for Infectious Disease"/>
            <person name="Wu L."/>
            <person name="Ma J."/>
        </authorList>
    </citation>
    <scope>NUCLEOTIDE SEQUENCE [LARGE SCALE GENOMIC DNA]</scope>
    <source>
        <strain evidence="12">CGMCC 1.13718</strain>
    </source>
</reference>
<feature type="active site" description="Proton donor" evidence="8">
    <location>
        <position position="107"/>
    </location>
</feature>
<proteinExistence type="inferred from homology"/>
<dbReference type="InterPro" id="IPR001269">
    <property type="entry name" value="DUS_fam"/>
</dbReference>
<feature type="binding site" evidence="8">
    <location>
        <position position="77"/>
    </location>
    <ligand>
        <name>FMN</name>
        <dbReference type="ChEBI" id="CHEBI:58210"/>
    </ligand>
</feature>
<feature type="site" description="Interacts with tRNA" evidence="8">
    <location>
        <position position="104"/>
    </location>
</feature>
<comment type="similarity">
    <text evidence="8">Belongs to the Dus family. DusA subfamily.</text>
</comment>
<dbReference type="GO" id="GO:0102264">
    <property type="term" value="F:tRNA-dihydrouridine20 synthase activity"/>
    <property type="evidence" value="ECO:0007669"/>
    <property type="project" value="UniProtKB-EC"/>
</dbReference>
<feature type="binding site" evidence="8">
    <location>
        <begin position="218"/>
        <end position="220"/>
    </location>
    <ligand>
        <name>FMN</name>
        <dbReference type="ChEBI" id="CHEBI:58210"/>
    </ligand>
</feature>
<evidence type="ECO:0000256" key="1">
    <source>
        <dbReference type="ARBA" id="ARBA00022555"/>
    </source>
</evidence>
<evidence type="ECO:0000256" key="2">
    <source>
        <dbReference type="ARBA" id="ARBA00022630"/>
    </source>
</evidence>
<evidence type="ECO:0000256" key="4">
    <source>
        <dbReference type="ARBA" id="ARBA00022694"/>
    </source>
</evidence>
<keyword evidence="4 8" id="KW-0819">tRNA processing</keyword>
<evidence type="ECO:0000313" key="12">
    <source>
        <dbReference type="Proteomes" id="UP001595926"/>
    </source>
</evidence>
<feature type="binding site" evidence="8">
    <location>
        <position position="178"/>
    </location>
    <ligand>
        <name>FMN</name>
        <dbReference type="ChEBI" id="CHEBI:58210"/>
    </ligand>
</feature>
<dbReference type="Gene3D" id="1.20.120.1460">
    <property type="match status" value="1"/>
</dbReference>
<evidence type="ECO:0000256" key="5">
    <source>
        <dbReference type="ARBA" id="ARBA00022857"/>
    </source>
</evidence>
<keyword evidence="5 8" id="KW-0521">NADP</keyword>
<comment type="catalytic activity">
    <reaction evidence="8">
        <text>5,6-dihydrouridine(20) in tRNA + NAD(+) = uridine(20) in tRNA + NADH + H(+)</text>
        <dbReference type="Rhea" id="RHEA:53340"/>
        <dbReference type="Rhea" id="RHEA-COMP:13533"/>
        <dbReference type="Rhea" id="RHEA-COMP:13534"/>
        <dbReference type="ChEBI" id="CHEBI:15378"/>
        <dbReference type="ChEBI" id="CHEBI:57540"/>
        <dbReference type="ChEBI" id="CHEBI:57945"/>
        <dbReference type="ChEBI" id="CHEBI:65315"/>
        <dbReference type="ChEBI" id="CHEBI:74443"/>
        <dbReference type="EC" id="1.3.1.91"/>
    </reaction>
</comment>
<keyword evidence="2 8" id="KW-0285">Flavoprotein</keyword>
<dbReference type="EC" id="1.3.1.91" evidence="8"/>
<feature type="site" description="Interacts with tRNA; defines subfamily-specific binding signature" evidence="8">
    <location>
        <position position="190"/>
    </location>
</feature>
<dbReference type="SUPFAM" id="SSF51395">
    <property type="entry name" value="FMN-linked oxidoreductases"/>
    <property type="match status" value="1"/>
</dbReference>
<evidence type="ECO:0000259" key="10">
    <source>
        <dbReference type="Pfam" id="PF01207"/>
    </source>
</evidence>
<evidence type="ECO:0000313" key="11">
    <source>
        <dbReference type="EMBL" id="MFC4891777.1"/>
    </source>
</evidence>
<evidence type="ECO:0000256" key="7">
    <source>
        <dbReference type="ARBA" id="ARBA00023002"/>
    </source>
</evidence>
<keyword evidence="6 8" id="KW-0694">RNA-binding</keyword>
<dbReference type="CDD" id="cd02801">
    <property type="entry name" value="DUS_like_FMN"/>
    <property type="match status" value="1"/>
</dbReference>
<dbReference type="HAMAP" id="MF_02041">
    <property type="entry name" value="DusA_subfam"/>
    <property type="match status" value="1"/>
</dbReference>
<dbReference type="NCBIfam" id="NF008774">
    <property type="entry name" value="PRK11815.1"/>
    <property type="match status" value="1"/>
</dbReference>
<dbReference type="EMBL" id="JBHSJH010000001">
    <property type="protein sequence ID" value="MFC4891777.1"/>
    <property type="molecule type" value="Genomic_DNA"/>
</dbReference>
<dbReference type="Proteomes" id="UP001595926">
    <property type="component" value="Unassembled WGS sequence"/>
</dbReference>
<keyword evidence="7 8" id="KW-0560">Oxidoreductase</keyword>
<dbReference type="InterPro" id="IPR004653">
    <property type="entry name" value="DusA"/>
</dbReference>
<feature type="domain" description="DUS-like FMN-binding" evidence="10">
    <location>
        <begin position="22"/>
        <end position="323"/>
    </location>
</feature>
<comment type="catalytic activity">
    <reaction evidence="8">
        <text>5,6-dihydrouridine(20a) in tRNA + NAD(+) = uridine(20a) in tRNA + NADH + H(+)</text>
        <dbReference type="Rhea" id="RHEA:53348"/>
        <dbReference type="Rhea" id="RHEA-COMP:13535"/>
        <dbReference type="Rhea" id="RHEA-COMP:13536"/>
        <dbReference type="ChEBI" id="CHEBI:15378"/>
        <dbReference type="ChEBI" id="CHEBI:57540"/>
        <dbReference type="ChEBI" id="CHEBI:57945"/>
        <dbReference type="ChEBI" id="CHEBI:65315"/>
        <dbReference type="ChEBI" id="CHEBI:74443"/>
    </reaction>
</comment>
<dbReference type="RefSeq" id="WP_377654303.1">
    <property type="nucleotide sequence ID" value="NZ_JBHSJH010000001.1"/>
</dbReference>
<dbReference type="Pfam" id="PF01207">
    <property type="entry name" value="Dus"/>
    <property type="match status" value="1"/>
</dbReference>
<dbReference type="Gene3D" id="3.20.20.70">
    <property type="entry name" value="Aldolase class I"/>
    <property type="match status" value="1"/>
</dbReference>
<feature type="site" description="Interacts with tRNA; defines subfamily-specific binding signature" evidence="8">
    <location>
        <position position="311"/>
    </location>
</feature>
<evidence type="ECO:0000256" key="6">
    <source>
        <dbReference type="ARBA" id="ARBA00022884"/>
    </source>
</evidence>
<sequence length="339" mass="38847">MASFQEWASMMINSNFSRKICIAPMLDWTDRHYRYMMRLITKKTMLYTEMVTLNAILHGNKDILLKYSDIEHPVTLQLGGCVAKDFVTCGKLAQDLGYDEININVGCPSERVQKGNFGLSLMAEPETVADCVKAMKDNLDIPISIKCRIGYDNNDSYSELCNFLQMQIEADIDYICIHARKGWLSGLSPKENRTIPELNYDIVYNVKRDFPNSQIGINGGIKTLGDINNHLKHIDSVMIGREAYHNPMIFKGVDEVFYNDKKNELTPYKVAEQFIEYIEDQMRNDSSVKLNNMTKHTLNLFNGLPNAKLFRRHLSENATKKDANVDTFINALKVFNNLE</sequence>
<dbReference type="PIRSF" id="PIRSF006621">
    <property type="entry name" value="Dus"/>
    <property type="match status" value="1"/>
</dbReference>
<feature type="binding site" evidence="8">
    <location>
        <begin position="240"/>
        <end position="241"/>
    </location>
    <ligand>
        <name>FMN</name>
        <dbReference type="ChEBI" id="CHEBI:58210"/>
    </ligand>
</feature>